<dbReference type="InterPro" id="IPR042178">
    <property type="entry name" value="Serpin_sf_1"/>
</dbReference>
<comment type="similarity">
    <text evidence="1">Belongs to the serpin family.</text>
</comment>
<dbReference type="PANTHER" id="PTHR11461">
    <property type="entry name" value="SERINE PROTEASE INHIBITOR, SERPIN"/>
    <property type="match status" value="1"/>
</dbReference>
<dbReference type="EMBL" id="CATNWA010015762">
    <property type="protein sequence ID" value="CAI9586546.1"/>
    <property type="molecule type" value="Genomic_DNA"/>
</dbReference>
<dbReference type="SUPFAM" id="SSF56574">
    <property type="entry name" value="Serpins"/>
    <property type="match status" value="1"/>
</dbReference>
<dbReference type="Gene3D" id="2.30.39.10">
    <property type="entry name" value="Alpha-1-antitrypsin, domain 1"/>
    <property type="match status" value="1"/>
</dbReference>
<accession>A0ABN9ESZ5</accession>
<dbReference type="InterPro" id="IPR023795">
    <property type="entry name" value="Serpin_CS"/>
</dbReference>
<dbReference type="Gene3D" id="3.30.497.10">
    <property type="entry name" value="Antithrombin, subunit I, domain 2"/>
    <property type="match status" value="2"/>
</dbReference>
<evidence type="ECO:0000259" key="2">
    <source>
        <dbReference type="SMART" id="SM00093"/>
    </source>
</evidence>
<evidence type="ECO:0000313" key="3">
    <source>
        <dbReference type="EMBL" id="CAI9586546.1"/>
    </source>
</evidence>
<dbReference type="Proteomes" id="UP001162483">
    <property type="component" value="Unassembled WGS sequence"/>
</dbReference>
<organism evidence="3 4">
    <name type="scientific">Staurois parvus</name>
    <dbReference type="NCBI Taxonomy" id="386267"/>
    <lineage>
        <taxon>Eukaryota</taxon>
        <taxon>Metazoa</taxon>
        <taxon>Chordata</taxon>
        <taxon>Craniata</taxon>
        <taxon>Vertebrata</taxon>
        <taxon>Euteleostomi</taxon>
        <taxon>Amphibia</taxon>
        <taxon>Batrachia</taxon>
        <taxon>Anura</taxon>
        <taxon>Neobatrachia</taxon>
        <taxon>Ranoidea</taxon>
        <taxon>Ranidae</taxon>
        <taxon>Staurois</taxon>
    </lineage>
</organism>
<dbReference type="InterPro" id="IPR036186">
    <property type="entry name" value="Serpin_sf"/>
</dbReference>
<dbReference type="InterPro" id="IPR023796">
    <property type="entry name" value="Serpin_dom"/>
</dbReference>
<dbReference type="Pfam" id="PF00079">
    <property type="entry name" value="Serpin"/>
    <property type="match status" value="1"/>
</dbReference>
<protein>
    <recommendedName>
        <fullName evidence="2">Serpin domain-containing protein</fullName>
    </recommendedName>
</protein>
<dbReference type="InterPro" id="IPR042185">
    <property type="entry name" value="Serpin_sf_2"/>
</dbReference>
<reference evidence="3" key="1">
    <citation type="submission" date="2023-05" db="EMBL/GenBank/DDBJ databases">
        <authorList>
            <person name="Stuckert A."/>
        </authorList>
    </citation>
    <scope>NUCLEOTIDE SEQUENCE</scope>
</reference>
<comment type="caution">
    <text evidence="3">The sequence shown here is derived from an EMBL/GenBank/DDBJ whole genome shotgun (WGS) entry which is preliminary data.</text>
</comment>
<dbReference type="PANTHER" id="PTHR11461:SF384">
    <property type="entry name" value="LEUKOCYTE ELASTASE INHIBITOR"/>
    <property type="match status" value="1"/>
</dbReference>
<dbReference type="SMART" id="SM00093">
    <property type="entry name" value="SERPIN"/>
    <property type="match status" value="1"/>
</dbReference>
<evidence type="ECO:0000256" key="1">
    <source>
        <dbReference type="RuleBase" id="RU000411"/>
    </source>
</evidence>
<name>A0ABN9ESZ5_9NEOB</name>
<dbReference type="PROSITE" id="PS00284">
    <property type="entry name" value="SERPIN"/>
    <property type="match status" value="1"/>
</dbReference>
<keyword evidence="4" id="KW-1185">Reference proteome</keyword>
<dbReference type="InterPro" id="IPR000215">
    <property type="entry name" value="Serpin_fam"/>
</dbReference>
<proteinExistence type="inferred from homology"/>
<gene>
    <name evidence="3" type="ORF">SPARVUS_LOCUS10384333</name>
</gene>
<evidence type="ECO:0000313" key="4">
    <source>
        <dbReference type="Proteomes" id="UP001162483"/>
    </source>
</evidence>
<sequence>MQFLICSSFSIKGYLESAQALYEAKLKPVDFEKDKTREDINTWVETKTNGKIKNLFAPNSLDKNTSLILVNAIYFKGKWMETFKKENTKNAPFHVKEDVKITVPMMRQTQRFNHGIVEELDAQFIELPYENNDFSMFIFLPNNIFGLQKVIKQINLELLMKSTDPKNMQMTKLEVHIPRFKTEESYDLTSQLKNMGMLDAFSHKANLSGISDIGLYVSKMIHKAFIEVNEEGTEAAAATGVVIQPKSAIRQFIVDHPFLCFIKHNATNTILFCLKLCSPSS</sequence>
<feature type="domain" description="Serpin" evidence="2">
    <location>
        <begin position="1"/>
        <end position="279"/>
    </location>
</feature>